<keyword evidence="3" id="KW-1185">Reference proteome</keyword>
<evidence type="ECO:0000313" key="3">
    <source>
        <dbReference type="Proteomes" id="UP000006057"/>
    </source>
</evidence>
<organism evidence="2 3">
    <name type="scientific">Mycolicibacterium chubuense (strain NBB4)</name>
    <name type="common">Mycobacterium chubuense</name>
    <dbReference type="NCBI Taxonomy" id="710421"/>
    <lineage>
        <taxon>Bacteria</taxon>
        <taxon>Bacillati</taxon>
        <taxon>Actinomycetota</taxon>
        <taxon>Actinomycetes</taxon>
        <taxon>Mycobacteriales</taxon>
        <taxon>Mycobacteriaceae</taxon>
        <taxon>Mycolicibacterium</taxon>
    </lineage>
</organism>
<feature type="region of interest" description="Disordered" evidence="1">
    <location>
        <begin position="1"/>
        <end position="23"/>
    </location>
</feature>
<accession>I4BSI1</accession>
<dbReference type="AlphaFoldDB" id="I4BSI1"/>
<name>I4BSI1_MYCCN</name>
<dbReference type="HOGENOM" id="CLU_2509097_0_0_11"/>
<geneLocation type="plasmid" evidence="2 3">
    <name>pMYCCH.01</name>
</geneLocation>
<protein>
    <submittedName>
        <fullName evidence="2">Uncharacterized protein</fullName>
    </submittedName>
</protein>
<proteinExistence type="predicted"/>
<dbReference type="EMBL" id="CP003054">
    <property type="protein sequence ID" value="AFM20238.1"/>
    <property type="molecule type" value="Genomic_DNA"/>
</dbReference>
<dbReference type="KEGG" id="mcb:Mycch_5575"/>
<dbReference type="OrthoDB" id="4736460at2"/>
<gene>
    <name evidence="2" type="ordered locus">Mycch_5575</name>
</gene>
<evidence type="ECO:0000256" key="1">
    <source>
        <dbReference type="SAM" id="MobiDB-lite"/>
    </source>
</evidence>
<evidence type="ECO:0000313" key="2">
    <source>
        <dbReference type="EMBL" id="AFM20238.1"/>
    </source>
</evidence>
<dbReference type="RefSeq" id="WP_014805527.1">
    <property type="nucleotide sequence ID" value="NC_018022.1"/>
</dbReference>
<reference evidence="2 3" key="1">
    <citation type="submission" date="2012-06" db="EMBL/GenBank/DDBJ databases">
        <title>Complete sequence of plasmid 1 of Mycobacterium chubuense NBB4.</title>
        <authorList>
            <consortium name="US DOE Joint Genome Institute"/>
            <person name="Lucas S."/>
            <person name="Han J."/>
            <person name="Lapidus A."/>
            <person name="Cheng J.-F."/>
            <person name="Goodwin L."/>
            <person name="Pitluck S."/>
            <person name="Peters L."/>
            <person name="Mikhailova N."/>
            <person name="Teshima H."/>
            <person name="Detter J.C."/>
            <person name="Han C."/>
            <person name="Tapia R."/>
            <person name="Land M."/>
            <person name="Hauser L."/>
            <person name="Kyrpides N."/>
            <person name="Ivanova N."/>
            <person name="Pagani I."/>
            <person name="Mattes T."/>
            <person name="Holmes A."/>
            <person name="Rutledge P."/>
            <person name="Paulsen I."/>
            <person name="Coleman N."/>
            <person name="Woyke T."/>
        </authorList>
    </citation>
    <scope>NUCLEOTIDE SEQUENCE [LARGE SCALE GENOMIC DNA]</scope>
    <source>
        <strain evidence="2 3">NBB4</strain>
        <plasmid evidence="2 3">pMYCCH.01</plasmid>
    </source>
</reference>
<sequence>MTTDISTPRRTPSGAPPTSRTETPTVVRVLVSRFRRQARCSCGWTGRRRLLRGVSVLDALTHAARHGCRPAAPLVDVDIGVSERP</sequence>
<keyword evidence="2" id="KW-0614">Plasmid</keyword>
<dbReference type="Proteomes" id="UP000006057">
    <property type="component" value="Plasmid pMYCCH.01"/>
</dbReference>